<dbReference type="OrthoDB" id="3226845at2759"/>
<gene>
    <name evidence="2" type="ORF">JVT61DRAFT_14740</name>
</gene>
<dbReference type="AlphaFoldDB" id="A0A8I3ACX7"/>
<comment type="caution">
    <text evidence="2">The sequence shown here is derived from an EMBL/GenBank/DDBJ whole genome shotgun (WGS) entry which is preliminary data.</text>
</comment>
<dbReference type="Pfam" id="PF10155">
    <property type="entry name" value="CNOT11"/>
    <property type="match status" value="1"/>
</dbReference>
<keyword evidence="3" id="KW-1185">Reference proteome</keyword>
<evidence type="ECO:0000313" key="3">
    <source>
        <dbReference type="Proteomes" id="UP000683000"/>
    </source>
</evidence>
<protein>
    <recommendedName>
        <fullName evidence="4">CCR4-NOT transcription complex subunit 11</fullName>
    </recommendedName>
</protein>
<evidence type="ECO:0000256" key="1">
    <source>
        <dbReference type="SAM" id="MobiDB-lite"/>
    </source>
</evidence>
<dbReference type="GO" id="GO:0030014">
    <property type="term" value="C:CCR4-NOT complex"/>
    <property type="evidence" value="ECO:0007669"/>
    <property type="project" value="InterPro"/>
</dbReference>
<sequence length="436" mass="47861">MAGSRLFPKSSSASNILAPTFPGQISSGDPVRASVAHLLVRAYTLPCSTAAQAFSQLVQPTARFQLALDALLPLLSSSIELAQRILVSFILYSMYAPYPMSLNPFKSALYATFLKERGYATVVAAEGGFSDNEQLVWVLWKILKGDGNDIGPYSPSTLTRSPLLPELRASNLFLDEENFTETSTPEPGITATSPHQGESEAPIQAPKPKLPSPAQTFEVKVTLEEDEEKERIAQGMKLLLAARGRVLTLTEQRILAPMIPTLTSPPMITSMDLPSIVANNPNLAYQLFLALLTAANTQSQGPYPYLDVLMMLPPTLPSFDLLVRLLQDTSTVIDPATGGKTTVADIVRVEALGRFIHESIKWLDNAEREEREGLISDDRFAKGAQNLCRFYSSLLRFSIVDMNSDADTAEMAHFTLRNSRFEEANTLYRLLAAGRF</sequence>
<name>A0A8I3ACX7_9AGAM</name>
<organism evidence="2 3">
    <name type="scientific">Boletus reticuloceps</name>
    <dbReference type="NCBI Taxonomy" id="495285"/>
    <lineage>
        <taxon>Eukaryota</taxon>
        <taxon>Fungi</taxon>
        <taxon>Dikarya</taxon>
        <taxon>Basidiomycota</taxon>
        <taxon>Agaricomycotina</taxon>
        <taxon>Agaricomycetes</taxon>
        <taxon>Agaricomycetidae</taxon>
        <taxon>Boletales</taxon>
        <taxon>Boletineae</taxon>
        <taxon>Boletaceae</taxon>
        <taxon>Boletoideae</taxon>
        <taxon>Boletus</taxon>
    </lineage>
</organism>
<evidence type="ECO:0008006" key="4">
    <source>
        <dbReference type="Google" id="ProtNLM"/>
    </source>
</evidence>
<dbReference type="Proteomes" id="UP000683000">
    <property type="component" value="Unassembled WGS sequence"/>
</dbReference>
<dbReference type="InterPro" id="IPR019312">
    <property type="entry name" value="CNOT11"/>
</dbReference>
<accession>A0A8I3ACX7</accession>
<proteinExistence type="predicted"/>
<feature type="region of interest" description="Disordered" evidence="1">
    <location>
        <begin position="179"/>
        <end position="212"/>
    </location>
</feature>
<dbReference type="EMBL" id="JAGFBS010000008">
    <property type="protein sequence ID" value="KAG6377946.1"/>
    <property type="molecule type" value="Genomic_DNA"/>
</dbReference>
<evidence type="ECO:0000313" key="2">
    <source>
        <dbReference type="EMBL" id="KAG6377946.1"/>
    </source>
</evidence>
<reference evidence="2" key="1">
    <citation type="submission" date="2021-03" db="EMBL/GenBank/DDBJ databases">
        <title>Evolutionary innovations through gain and loss of genes in the ectomycorrhizal Boletales.</title>
        <authorList>
            <person name="Wu G."/>
            <person name="Miyauchi S."/>
            <person name="Morin E."/>
            <person name="Yang Z.-L."/>
            <person name="Xu J."/>
            <person name="Martin F.M."/>
        </authorList>
    </citation>
    <scope>NUCLEOTIDE SEQUENCE</scope>
    <source>
        <strain evidence="2">BR01</strain>
    </source>
</reference>
<feature type="compositionally biased region" description="Polar residues" evidence="1">
    <location>
        <begin position="180"/>
        <end position="196"/>
    </location>
</feature>